<dbReference type="GO" id="GO:0006508">
    <property type="term" value="P:proteolysis"/>
    <property type="evidence" value="ECO:0007669"/>
    <property type="project" value="InterPro"/>
</dbReference>
<dbReference type="AlphaFoldDB" id="A0A1I4PUE7"/>
<evidence type="ECO:0000256" key="1">
    <source>
        <dbReference type="RuleBase" id="RU003651"/>
    </source>
</evidence>
<dbReference type="GO" id="GO:0016887">
    <property type="term" value="F:ATP hydrolysis activity"/>
    <property type="evidence" value="ECO:0007669"/>
    <property type="project" value="InterPro"/>
</dbReference>
<dbReference type="Pfam" id="PF01434">
    <property type="entry name" value="Peptidase_M41"/>
    <property type="match status" value="1"/>
</dbReference>
<dbReference type="InterPro" id="IPR037219">
    <property type="entry name" value="Peptidase_M41-like"/>
</dbReference>
<dbReference type="InterPro" id="IPR003593">
    <property type="entry name" value="AAA+_ATPase"/>
</dbReference>
<dbReference type="GO" id="GO:0004176">
    <property type="term" value="F:ATP-dependent peptidase activity"/>
    <property type="evidence" value="ECO:0007669"/>
    <property type="project" value="InterPro"/>
</dbReference>
<evidence type="ECO:0000313" key="4">
    <source>
        <dbReference type="EMBL" id="SFM31186.1"/>
    </source>
</evidence>
<dbReference type="GO" id="GO:0030163">
    <property type="term" value="P:protein catabolic process"/>
    <property type="evidence" value="ECO:0007669"/>
    <property type="project" value="TreeGrafter"/>
</dbReference>
<evidence type="ECO:0000259" key="3">
    <source>
        <dbReference type="SMART" id="SM00382"/>
    </source>
</evidence>
<feature type="compositionally biased region" description="Basic residues" evidence="2">
    <location>
        <begin position="1"/>
        <end position="11"/>
    </location>
</feature>
<dbReference type="OrthoDB" id="9809379at2"/>
<evidence type="ECO:0000313" key="5">
    <source>
        <dbReference type="Proteomes" id="UP000199048"/>
    </source>
</evidence>
<dbReference type="RefSeq" id="WP_092044040.1">
    <property type="nucleotide sequence ID" value="NZ_FOTK01000026.1"/>
</dbReference>
<dbReference type="SUPFAM" id="SSF52540">
    <property type="entry name" value="P-loop containing nucleoside triphosphate hydrolases"/>
    <property type="match status" value="1"/>
</dbReference>
<protein>
    <submittedName>
        <fullName evidence="4">Peptidase family M41</fullName>
    </submittedName>
</protein>
<dbReference type="SMART" id="SM00382">
    <property type="entry name" value="AAA"/>
    <property type="match status" value="1"/>
</dbReference>
<dbReference type="CDD" id="cd19481">
    <property type="entry name" value="RecA-like_protease"/>
    <property type="match status" value="1"/>
</dbReference>
<dbReference type="InterPro" id="IPR003960">
    <property type="entry name" value="ATPase_AAA_CS"/>
</dbReference>
<gene>
    <name evidence="4" type="ORF">SAMN05192568_102661</name>
</gene>
<dbReference type="Gene3D" id="1.20.58.760">
    <property type="entry name" value="Peptidase M41"/>
    <property type="match status" value="1"/>
</dbReference>
<accession>A0A1I4PUE7</accession>
<proteinExistence type="inferred from homology"/>
<dbReference type="STRING" id="582667.SAMN05192568_102661"/>
<dbReference type="Pfam" id="PF00004">
    <property type="entry name" value="AAA"/>
    <property type="match status" value="1"/>
</dbReference>
<name>A0A1I4PUE7_9HYPH</name>
<dbReference type="PANTHER" id="PTHR23076">
    <property type="entry name" value="METALLOPROTEASE M41 FTSH"/>
    <property type="match status" value="1"/>
</dbReference>
<dbReference type="GO" id="GO:0004222">
    <property type="term" value="F:metalloendopeptidase activity"/>
    <property type="evidence" value="ECO:0007669"/>
    <property type="project" value="InterPro"/>
</dbReference>
<dbReference type="InterPro" id="IPR003959">
    <property type="entry name" value="ATPase_AAA_core"/>
</dbReference>
<keyword evidence="5" id="KW-1185">Reference proteome</keyword>
<sequence>MSKNSRTLKHAPPRDPDVSAALDEVSGQFDRDDARESLLENNGVPRLMAAAMLREALTPRQRRAIGKQNGIALVVEVAHPEMIAFVHDALGKVADIVETFRRDGSQRSTHKTTSGSDMVATLLGQGLNVCGISQAPERYLPATLTATADICVRLGAPSQKTVRGIIHLVTGQAARGLGSVDGLSFLDVCSCIRKGGKARDAVRRLAALQAARRSSGPTSTGRHLRDSHGYGEAKGWGLTLAAAVEEWRAGRRPWASIPDRNIVLGGPPGTGKSQFAVSLAATLGLPLVVSSVSAWFTSGGGYLNDVIKAIDNTFSEANANGPCVLLLDELDAVPNRETVDARYRDFWTPVVTSLLLALDGATSNSANIIVVGATNHPGRLDPALVRPGRLNRIIHIDLPNAEAVVGILRQHLGDDLPEADLGAFGVLGAGSTGAEIAGWAKTARAIARAEDRSMTVADLVRVVAPQDDRSPELVRATAYHEAAHAVMTEVLAVGDLACVTIVERGDFSGRTSSRLRNAQSMTASQVDDLVVSTLAGRAIDEILGGATSGAGGARHSDLAMATNLVASKIASWGLAGPLLYRGDHAEIGDLLKLDRQLQDAVERELRRLHVRALYAVRENGRRIEGVARRLLQARVLSGEEVRHIIATTPTEVVPTYVPHADGAPHA</sequence>
<keyword evidence="1" id="KW-0547">Nucleotide-binding</keyword>
<comment type="similarity">
    <text evidence="1">Belongs to the AAA ATPase family.</text>
</comment>
<dbReference type="InterPro" id="IPR000642">
    <property type="entry name" value="Peptidase_M41"/>
</dbReference>
<dbReference type="Proteomes" id="UP000199048">
    <property type="component" value="Unassembled WGS sequence"/>
</dbReference>
<dbReference type="GO" id="GO:0005524">
    <property type="term" value="F:ATP binding"/>
    <property type="evidence" value="ECO:0007669"/>
    <property type="project" value="UniProtKB-KW"/>
</dbReference>
<dbReference type="GO" id="GO:0005886">
    <property type="term" value="C:plasma membrane"/>
    <property type="evidence" value="ECO:0007669"/>
    <property type="project" value="TreeGrafter"/>
</dbReference>
<dbReference type="Gene3D" id="3.40.50.300">
    <property type="entry name" value="P-loop containing nucleotide triphosphate hydrolases"/>
    <property type="match status" value="1"/>
</dbReference>
<feature type="domain" description="AAA+ ATPase" evidence="3">
    <location>
        <begin position="258"/>
        <end position="400"/>
    </location>
</feature>
<feature type="region of interest" description="Disordered" evidence="2">
    <location>
        <begin position="1"/>
        <end position="21"/>
    </location>
</feature>
<dbReference type="EMBL" id="FOTK01000026">
    <property type="protein sequence ID" value="SFM31186.1"/>
    <property type="molecule type" value="Genomic_DNA"/>
</dbReference>
<dbReference type="InterPro" id="IPR027417">
    <property type="entry name" value="P-loop_NTPase"/>
</dbReference>
<evidence type="ECO:0000256" key="2">
    <source>
        <dbReference type="SAM" id="MobiDB-lite"/>
    </source>
</evidence>
<organism evidence="4 5">
    <name type="scientific">Methylobacterium pseudosasicola</name>
    <dbReference type="NCBI Taxonomy" id="582667"/>
    <lineage>
        <taxon>Bacteria</taxon>
        <taxon>Pseudomonadati</taxon>
        <taxon>Pseudomonadota</taxon>
        <taxon>Alphaproteobacteria</taxon>
        <taxon>Hyphomicrobiales</taxon>
        <taxon>Methylobacteriaceae</taxon>
        <taxon>Methylobacterium</taxon>
    </lineage>
</organism>
<dbReference type="SUPFAM" id="SSF140990">
    <property type="entry name" value="FtsH protease domain-like"/>
    <property type="match status" value="1"/>
</dbReference>
<reference evidence="5" key="1">
    <citation type="submission" date="2016-10" db="EMBL/GenBank/DDBJ databases">
        <authorList>
            <person name="Varghese N."/>
            <person name="Submissions S."/>
        </authorList>
    </citation>
    <scope>NUCLEOTIDE SEQUENCE [LARGE SCALE GENOMIC DNA]</scope>
    <source>
        <strain evidence="5">BL36</strain>
    </source>
</reference>
<dbReference type="PANTHER" id="PTHR23076:SF97">
    <property type="entry name" value="ATP-DEPENDENT ZINC METALLOPROTEASE YME1L1"/>
    <property type="match status" value="1"/>
</dbReference>
<dbReference type="PROSITE" id="PS00674">
    <property type="entry name" value="AAA"/>
    <property type="match status" value="1"/>
</dbReference>
<keyword evidence="1" id="KW-0067">ATP-binding</keyword>